<accession>A0A6J6F082</accession>
<reference evidence="2" key="1">
    <citation type="submission" date="2020-05" db="EMBL/GenBank/DDBJ databases">
        <authorList>
            <person name="Chiriac C."/>
            <person name="Salcher M."/>
            <person name="Ghai R."/>
            <person name="Kavagutti S V."/>
        </authorList>
    </citation>
    <scope>NUCLEOTIDE SEQUENCE</scope>
</reference>
<feature type="domain" description="Response regulatory" evidence="1">
    <location>
        <begin position="20"/>
        <end position="143"/>
    </location>
</feature>
<evidence type="ECO:0000259" key="1">
    <source>
        <dbReference type="PROSITE" id="PS50110"/>
    </source>
</evidence>
<dbReference type="Pfam" id="PF00072">
    <property type="entry name" value="Response_reg"/>
    <property type="match status" value="1"/>
</dbReference>
<dbReference type="GO" id="GO:0000160">
    <property type="term" value="P:phosphorelay signal transduction system"/>
    <property type="evidence" value="ECO:0007669"/>
    <property type="project" value="InterPro"/>
</dbReference>
<protein>
    <submittedName>
        <fullName evidence="2">Unannotated protein</fullName>
    </submittedName>
</protein>
<sequence length="145" mass="15329">MGDDEGVHEVTDAPLETIVEVMVVDDHPGFRAAVRASLALDGRCRASLEASSVAEALSLLDQAAHLPDLVLLDVNLGDAHLGAVDGMRGAAMIVERHPALPVLVCSTAPLHELPPMPQHAHVTFSPKELLDGDVLVDAVRRARAD</sequence>
<name>A0A6J6F082_9ZZZZ</name>
<proteinExistence type="predicted"/>
<dbReference type="AlphaFoldDB" id="A0A6J6F082"/>
<evidence type="ECO:0000313" key="2">
    <source>
        <dbReference type="EMBL" id="CAB4580969.1"/>
    </source>
</evidence>
<dbReference type="SUPFAM" id="SSF52172">
    <property type="entry name" value="CheY-like"/>
    <property type="match status" value="1"/>
</dbReference>
<organism evidence="2">
    <name type="scientific">freshwater metagenome</name>
    <dbReference type="NCBI Taxonomy" id="449393"/>
    <lineage>
        <taxon>unclassified sequences</taxon>
        <taxon>metagenomes</taxon>
        <taxon>ecological metagenomes</taxon>
    </lineage>
</organism>
<gene>
    <name evidence="2" type="ORF">UFOPK1493_03076</name>
</gene>
<dbReference type="InterPro" id="IPR011006">
    <property type="entry name" value="CheY-like_superfamily"/>
</dbReference>
<dbReference type="Gene3D" id="3.40.50.2300">
    <property type="match status" value="1"/>
</dbReference>
<dbReference type="PROSITE" id="PS50110">
    <property type="entry name" value="RESPONSE_REGULATORY"/>
    <property type="match status" value="1"/>
</dbReference>
<dbReference type="InterPro" id="IPR001789">
    <property type="entry name" value="Sig_transdc_resp-reg_receiver"/>
</dbReference>
<dbReference type="EMBL" id="CAEZSR010000153">
    <property type="protein sequence ID" value="CAB4580969.1"/>
    <property type="molecule type" value="Genomic_DNA"/>
</dbReference>